<accession>M0BDD4</accession>
<dbReference type="Gene3D" id="3.40.50.1860">
    <property type="match status" value="2"/>
</dbReference>
<comment type="caution">
    <text evidence="3">The sequence shown here is derived from an EMBL/GenBank/DDBJ whole genome shotgun (WGS) entry which is preliminary data.</text>
</comment>
<dbReference type="RefSeq" id="WP_007703495.1">
    <property type="nucleotide sequence ID" value="NZ_AOIQ01000021.1"/>
</dbReference>
<dbReference type="PANTHER" id="PTHR21198">
    <property type="entry name" value="GLUTAMATE RACEMASE"/>
    <property type="match status" value="1"/>
</dbReference>
<dbReference type="PANTHER" id="PTHR21198:SF7">
    <property type="entry name" value="ASPARTATE-GLUTAMATE RACEMASE FAMILY"/>
    <property type="match status" value="1"/>
</dbReference>
<dbReference type="AlphaFoldDB" id="M0BDD4"/>
<protein>
    <submittedName>
        <fullName evidence="3">Aspartate racemase</fullName>
    </submittedName>
</protein>
<dbReference type="GO" id="GO:0047661">
    <property type="term" value="F:amino-acid racemase activity"/>
    <property type="evidence" value="ECO:0007669"/>
    <property type="project" value="InterPro"/>
</dbReference>
<proteinExistence type="inferred from homology"/>
<dbReference type="Pfam" id="PF01177">
    <property type="entry name" value="Asp_Glu_race"/>
    <property type="match status" value="1"/>
</dbReference>
<sequence>MSSDSDERSRDGSRDLATVGILGGMSSESTREYYRGIDEAIGDELGGHNAGDLVIRSVNFAEIERCIRTDQWDRAGDLLVDAALDIEAAGADFVVMATNTMHRVAPRLVEALSIPFVHIVDVAAEAIRTDGIETIGVLGTAAVMEGEFYHDRFADHGIETLVPGAADREAVDRIIFDELTHGEVLADSRERYLAIIDDLVDRGAEGVVLGCTEIELLVSQADRPEVPLYDTTALHVERAVERSLGGASSTSS</sequence>
<evidence type="ECO:0000256" key="2">
    <source>
        <dbReference type="ARBA" id="ARBA00023235"/>
    </source>
</evidence>
<dbReference type="NCBIfam" id="TIGR00035">
    <property type="entry name" value="asp_race"/>
    <property type="match status" value="1"/>
</dbReference>
<dbReference type="InterPro" id="IPR001920">
    <property type="entry name" value="Asp/Glu_race"/>
</dbReference>
<evidence type="ECO:0000256" key="1">
    <source>
        <dbReference type="ARBA" id="ARBA00007847"/>
    </source>
</evidence>
<organism evidence="3 4">
    <name type="scientific">Halovivax asiaticus JCM 14624</name>
    <dbReference type="NCBI Taxonomy" id="1227490"/>
    <lineage>
        <taxon>Archaea</taxon>
        <taxon>Methanobacteriati</taxon>
        <taxon>Methanobacteriota</taxon>
        <taxon>Stenosarchaea group</taxon>
        <taxon>Halobacteria</taxon>
        <taxon>Halobacteriales</taxon>
        <taxon>Natrialbaceae</taxon>
        <taxon>Halovivax</taxon>
    </lineage>
</organism>
<gene>
    <name evidence="3" type="ORF">C479_13278</name>
</gene>
<dbReference type="EMBL" id="AOIQ01000021">
    <property type="protein sequence ID" value="ELZ08313.1"/>
    <property type="molecule type" value="Genomic_DNA"/>
</dbReference>
<dbReference type="InterPro" id="IPR004380">
    <property type="entry name" value="Asp_race"/>
</dbReference>
<dbReference type="STRING" id="1227490.C479_13278"/>
<dbReference type="InterPro" id="IPR015942">
    <property type="entry name" value="Asp/Glu/hydantoin_racemase"/>
</dbReference>
<comment type="similarity">
    <text evidence="1">Belongs to the aspartate/glutamate racemases family.</text>
</comment>
<evidence type="ECO:0000313" key="4">
    <source>
        <dbReference type="Proteomes" id="UP000011560"/>
    </source>
</evidence>
<name>M0BDD4_9EURY</name>
<dbReference type="OrthoDB" id="269620at2157"/>
<evidence type="ECO:0000313" key="3">
    <source>
        <dbReference type="EMBL" id="ELZ08313.1"/>
    </source>
</evidence>
<dbReference type="Proteomes" id="UP000011560">
    <property type="component" value="Unassembled WGS sequence"/>
</dbReference>
<keyword evidence="2" id="KW-0413">Isomerase</keyword>
<dbReference type="PATRIC" id="fig|1227490.4.peg.2699"/>
<dbReference type="SUPFAM" id="SSF53681">
    <property type="entry name" value="Aspartate/glutamate racemase"/>
    <property type="match status" value="2"/>
</dbReference>
<reference evidence="3 4" key="1">
    <citation type="journal article" date="2014" name="PLoS Genet.">
        <title>Phylogenetically driven sequencing of extremely halophilic archaea reveals strategies for static and dynamic osmo-response.</title>
        <authorList>
            <person name="Becker E.A."/>
            <person name="Seitzer P.M."/>
            <person name="Tritt A."/>
            <person name="Larsen D."/>
            <person name="Krusor M."/>
            <person name="Yao A.I."/>
            <person name="Wu D."/>
            <person name="Madern D."/>
            <person name="Eisen J.A."/>
            <person name="Darling A.E."/>
            <person name="Facciotti M.T."/>
        </authorList>
    </citation>
    <scope>NUCLEOTIDE SEQUENCE [LARGE SCALE GENOMIC DNA]</scope>
    <source>
        <strain evidence="3 4">JCM 14624</strain>
    </source>
</reference>
<keyword evidence="4" id="KW-1185">Reference proteome</keyword>